<evidence type="ECO:0000313" key="2">
    <source>
        <dbReference type="EMBL" id="RSY83137.1"/>
    </source>
</evidence>
<gene>
    <name evidence="2" type="ORF">DAH66_12775</name>
</gene>
<protein>
    <submittedName>
        <fullName evidence="2">Uncharacterized protein</fullName>
    </submittedName>
</protein>
<dbReference type="EMBL" id="QQYZ01000011">
    <property type="protein sequence ID" value="RSY83137.1"/>
    <property type="molecule type" value="Genomic_DNA"/>
</dbReference>
<accession>A0A430G2D2</accession>
<reference evidence="2 3" key="1">
    <citation type="submission" date="2018-07" db="EMBL/GenBank/DDBJ databases">
        <title>Genomic and Epidemiologic Investigation of an Indolent Hospital Outbreak.</title>
        <authorList>
            <person name="Johnson R.C."/>
            <person name="Deming C."/>
            <person name="Conlan S."/>
            <person name="Zellmer C.J."/>
            <person name="Michelin A.V."/>
            <person name="Lee-Lin S."/>
            <person name="Thomas P.J."/>
            <person name="Park M."/>
            <person name="Weingarten R.A."/>
            <person name="Less J."/>
            <person name="Dekker J.P."/>
            <person name="Frank K.M."/>
            <person name="Musser K.A."/>
            <person name="Mcquiston J.R."/>
            <person name="Henderson D.K."/>
            <person name="Lau A.F."/>
            <person name="Palmore T.N."/>
            <person name="Segre J.A."/>
        </authorList>
    </citation>
    <scope>NUCLEOTIDE SEQUENCE [LARGE SCALE GENOMIC DNA]</scope>
    <source>
        <strain evidence="2 3">SK-CDC1_0717</strain>
    </source>
</reference>
<dbReference type="Proteomes" id="UP000287746">
    <property type="component" value="Unassembled WGS sequence"/>
</dbReference>
<feature type="compositionally biased region" description="Polar residues" evidence="1">
    <location>
        <begin position="135"/>
        <end position="148"/>
    </location>
</feature>
<evidence type="ECO:0000313" key="3">
    <source>
        <dbReference type="Proteomes" id="UP000287746"/>
    </source>
</evidence>
<dbReference type="RefSeq" id="WP_126004710.1">
    <property type="nucleotide sequence ID" value="NZ_QQYZ01000011.1"/>
</dbReference>
<evidence type="ECO:0000256" key="1">
    <source>
        <dbReference type="SAM" id="MobiDB-lite"/>
    </source>
</evidence>
<feature type="region of interest" description="Disordered" evidence="1">
    <location>
        <begin position="134"/>
        <end position="154"/>
    </location>
</feature>
<organism evidence="2 3">
    <name type="scientific">Sphingomonas koreensis</name>
    <dbReference type="NCBI Taxonomy" id="93064"/>
    <lineage>
        <taxon>Bacteria</taxon>
        <taxon>Pseudomonadati</taxon>
        <taxon>Pseudomonadota</taxon>
        <taxon>Alphaproteobacteria</taxon>
        <taxon>Sphingomonadales</taxon>
        <taxon>Sphingomonadaceae</taxon>
        <taxon>Sphingomonas</taxon>
    </lineage>
</organism>
<sequence>MAREKQHHRCACGAPISPKAARCTECAKPIRAAKIRDRARRKRPVPADFAIVAKGKGIDKICRHYGTGPSVVKRWLQESAVDRGPLAAHGWACRPAPDGFALSAARMSLAQLAARYEVSKTIITRWVRETGAKPRQQSQFFPSNSHNRPFQPHRDVSREGQAAAYLQRFGPVFRSDAQGNPNPKGTHWRRSSFVLTTAELIDRAVRNGWDENAWRKIA</sequence>
<comment type="caution">
    <text evidence="2">The sequence shown here is derived from an EMBL/GenBank/DDBJ whole genome shotgun (WGS) entry which is preliminary data.</text>
</comment>
<proteinExistence type="predicted"/>
<dbReference type="AlphaFoldDB" id="A0A430G2D2"/>
<name>A0A430G2D2_9SPHN</name>